<keyword evidence="1" id="KW-1133">Transmembrane helix</keyword>
<keyword evidence="1" id="KW-0472">Membrane</keyword>
<evidence type="ECO:0000256" key="1">
    <source>
        <dbReference type="SAM" id="Phobius"/>
    </source>
</evidence>
<dbReference type="EMBL" id="JAWONS010000221">
    <property type="protein sequence ID" value="MDW2798771.1"/>
    <property type="molecule type" value="Genomic_DNA"/>
</dbReference>
<organism evidence="2 3">
    <name type="scientific">Clostridium boliviensis</name>
    <dbReference type="NCBI Taxonomy" id="318465"/>
    <lineage>
        <taxon>Bacteria</taxon>
        <taxon>Bacillati</taxon>
        <taxon>Bacillota</taxon>
        <taxon>Clostridia</taxon>
        <taxon>Eubacteriales</taxon>
        <taxon>Clostridiaceae</taxon>
        <taxon>Clostridium</taxon>
    </lineage>
</organism>
<gene>
    <name evidence="2" type="ORF">RZO55_14425</name>
</gene>
<proteinExistence type="predicted"/>
<feature type="transmembrane region" description="Helical" evidence="1">
    <location>
        <begin position="52"/>
        <end position="74"/>
    </location>
</feature>
<protein>
    <submittedName>
        <fullName evidence="2">Uncharacterized protein</fullName>
    </submittedName>
</protein>
<accession>A0ABU4GMD8</accession>
<dbReference type="RefSeq" id="WP_318064978.1">
    <property type="nucleotide sequence ID" value="NZ_JAWONS010000221.1"/>
</dbReference>
<reference evidence="2 3" key="1">
    <citation type="submission" date="2023-10" db="EMBL/GenBank/DDBJ databases">
        <title>A novel Glycoside Hydrolase 43-Like Enzyme from Clostrdium boliviensis is an Endo-xylanase, and a Candidate for Xylooligosaccharides Production from Different Xylan Substrates.</title>
        <authorList>
            <person name="Alvarez M.T."/>
            <person name="Rocabado-Villegas L.R."/>
            <person name="Salas-Veizaga D.M."/>
            <person name="Linares-Pasten J.A."/>
            <person name="Gudmundsdottir E.E."/>
            <person name="Hreggvidsson G.O."/>
            <person name="Adlercreutz P."/>
            <person name="Nordberg Karlsson E."/>
        </authorList>
    </citation>
    <scope>NUCLEOTIDE SEQUENCE [LARGE SCALE GENOMIC DNA]</scope>
    <source>
        <strain evidence="2 3">E-1</strain>
    </source>
</reference>
<name>A0ABU4GMD8_9CLOT</name>
<evidence type="ECO:0000313" key="2">
    <source>
        <dbReference type="EMBL" id="MDW2798771.1"/>
    </source>
</evidence>
<comment type="caution">
    <text evidence="2">The sequence shown here is derived from an EMBL/GenBank/DDBJ whole genome shotgun (WGS) entry which is preliminary data.</text>
</comment>
<keyword evidence="3" id="KW-1185">Reference proteome</keyword>
<evidence type="ECO:0000313" key="3">
    <source>
        <dbReference type="Proteomes" id="UP001276854"/>
    </source>
</evidence>
<sequence>MKKIVKLLGETFPGIIDLFYGILKSIVGEVPIEFMGAEFQKGTFSQSVKSCFSIYITFRIFCFFMIIKLGLMIITSIFKISTRHFGSFEKETIHHKQAFAVATGTSKEVTKS</sequence>
<keyword evidence="1" id="KW-0812">Transmembrane</keyword>
<dbReference type="Proteomes" id="UP001276854">
    <property type="component" value="Unassembled WGS sequence"/>
</dbReference>